<reference evidence="3 5" key="1">
    <citation type="journal article" date="2015" name="Stand. Genomic Sci.">
        <title>Genomic Encyclopedia of Bacterial and Archaeal Type Strains, Phase III: the genomes of soil and plant-associated and newly described type strains.</title>
        <authorList>
            <person name="Whitman W.B."/>
            <person name="Woyke T."/>
            <person name="Klenk H.P."/>
            <person name="Zhou Y."/>
            <person name="Lilburn T.G."/>
            <person name="Beck B.J."/>
            <person name="De Vos P."/>
            <person name="Vandamme P."/>
            <person name="Eisen J.A."/>
            <person name="Garrity G."/>
            <person name="Hugenholtz P."/>
            <person name="Kyrpides N.C."/>
        </authorList>
    </citation>
    <scope>NUCLEOTIDE SEQUENCE [LARGE SCALE GENOMIC DNA]</scope>
    <source>
        <strain evidence="3 5">P5626</strain>
    </source>
</reference>
<dbReference type="Pfam" id="PF13573">
    <property type="entry name" value="SprB"/>
    <property type="match status" value="7"/>
</dbReference>
<dbReference type="Pfam" id="PF01345">
    <property type="entry name" value="DUF11"/>
    <property type="match status" value="1"/>
</dbReference>
<dbReference type="Proteomes" id="UP000298340">
    <property type="component" value="Unassembled WGS sequence"/>
</dbReference>
<dbReference type="InterPro" id="IPR026341">
    <property type="entry name" value="T9SS_type_B"/>
</dbReference>
<dbReference type="EMBL" id="QWDN01000010">
    <property type="protein sequence ID" value="TEB42110.1"/>
    <property type="molecule type" value="Genomic_DNA"/>
</dbReference>
<evidence type="ECO:0000256" key="1">
    <source>
        <dbReference type="SAM" id="Phobius"/>
    </source>
</evidence>
<dbReference type="InterPro" id="IPR025667">
    <property type="entry name" value="SprB_repeat"/>
</dbReference>
<evidence type="ECO:0000313" key="6">
    <source>
        <dbReference type="Proteomes" id="UP000298340"/>
    </source>
</evidence>
<gene>
    <name evidence="4" type="ORF">D0809_21275</name>
    <name evidence="3" type="ORF">EV142_101822</name>
</gene>
<dbReference type="InterPro" id="IPR001434">
    <property type="entry name" value="OmcB-like_DUF11"/>
</dbReference>
<reference evidence="4 6" key="2">
    <citation type="journal article" date="2018" name="Syst. Appl. Microbiol.">
        <title>Flavobacterium circumlabens sp. nov. and Flavobacterium cupreum sp. nov., two psychrotrophic species isolated from Antarctic environmental samples.</title>
        <authorList>
            <person name="Kralova S."/>
            <person name="Busse H.J."/>
            <person name="Svec P."/>
            <person name="Maslanova I."/>
            <person name="Stankova E."/>
            <person name="Bartak M."/>
            <person name="Sedlacek I."/>
        </authorList>
    </citation>
    <scope>NUCLEOTIDE SEQUENCE [LARGE SCALE GENOMIC DNA]</scope>
    <source>
        <strain evidence="4 6">CCM 8828</strain>
    </source>
</reference>
<dbReference type="EMBL" id="SLWA01000001">
    <property type="protein sequence ID" value="TCN61234.1"/>
    <property type="molecule type" value="Genomic_DNA"/>
</dbReference>
<reference evidence="3" key="3">
    <citation type="submission" date="2019-03" db="EMBL/GenBank/DDBJ databases">
        <authorList>
            <person name="Whitman W."/>
            <person name="Huntemann M."/>
            <person name="Clum A."/>
            <person name="Pillay M."/>
            <person name="Palaniappan K."/>
            <person name="Varghese N."/>
            <person name="Mikhailova N."/>
            <person name="Stamatis D."/>
            <person name="Reddy T."/>
            <person name="Daum C."/>
            <person name="Shapiro N."/>
            <person name="Ivanova N."/>
            <person name="Kyrpides N."/>
            <person name="Woyke T."/>
        </authorList>
    </citation>
    <scope>NUCLEOTIDE SEQUENCE</scope>
    <source>
        <strain evidence="3">P5626</strain>
    </source>
</reference>
<dbReference type="Pfam" id="PF13585">
    <property type="entry name" value="CHU_C"/>
    <property type="match status" value="1"/>
</dbReference>
<dbReference type="NCBIfam" id="TIGR04131">
    <property type="entry name" value="Bac_Flav_CTERM"/>
    <property type="match status" value="1"/>
</dbReference>
<protein>
    <submittedName>
        <fullName evidence="4">DUF11 domain-containing protein</fullName>
    </submittedName>
    <submittedName>
        <fullName evidence="3">Gliding motility-associated-like protein</fullName>
    </submittedName>
</protein>
<dbReference type="InterPro" id="IPR047589">
    <property type="entry name" value="DUF11_rpt"/>
</dbReference>
<evidence type="ECO:0000259" key="2">
    <source>
        <dbReference type="Pfam" id="PF01345"/>
    </source>
</evidence>
<sequence length="6116" mass="645166">MTMEKPTTFKSVKTVFTFIKNIVCDIQNQFEKRNASLVDAQLQPLFVKAIHNKNMFVFLLLFCFVSVNAQIGTPFSSRLANGSVKVKGDIILIGNTVINKVNDRLKPYPPGKDADPADFSPAKPVNGVLYTGSVTNLPALTTEANKDFDDPGNNNSYYVEYTDIDSDPDTYNSTSAKLLINNSCKSIVFAGLYWSAIYPYERSTNTGTKYDGSLRYEDWNTVQFKVPNGTYQKLTASKTDVKEVIFDGYKKNGPNVSDSFKDSPYVCFKDVTTLLQGVKNTAGQLDADGEYTVANVRAARGKRNGGGAGGWTLVVIYESPSLPSKFISVFDGYAGVDPGGLKSVSYTVNGFKTLPVGFQVNAKIGVGALEGDNQLTGDNFQIKSNSVAGFTTIWDDINPVGNFFNATISNNDAHVLDRNPKSKNTMGFDIDNVIVKNNKNAVIPNNETGATLQLTTSDDGYGAFVTTFAVDIIEPKIVLTKVVKALRADGVTEYDASAAPVSLGQELRYEIGFRNQGNDNAKNFTITDVLPQNVIFNSATDILYKDAGITFVSYTPATRTIIFKVDDDLVKKSGSTYTLKFRVRVVADCNELVDACSNLIKNTATSEYYGDQNPTNNGKPYGDGSYSFNTGCIVGDPTSTNFLVGIDDCLFQRKVSLCGSAILKAANGYTTYEWKDESGKVVGTTQQITVTKAGIYTVQTGGNPDCKGILQTFTVEDYAKGANDNPVSPYASNIDPATKRPYLCANDNKEFPKIFLCGLTDTREIKTNIAGATSIKWQVSTDVPPTGFPASCAYEDAVNWTQAAPDGPNFTANKSGAFRVIVSYGNNCVNTFYFSVFQNPLDVKAKKDDAICSTPGKITITNPLPNTGYTYSKDGTNFQNSNVFDNLNPGDYVITVKQTAPTTETASCPFTIKVTILQATFNPEVVATDAICGSVGGSIRASAAGVPGDYQFIVKNAGTNTIVANSGKVTSPNYKDFTVAPGKYDVEVYANNSLVLPANNGCFAMKTVEVFDKTLKASAQITKSLACGNGEITITASGGTPIPNSSPAKYNYNVNGVDTGTNPVITVVRPLTNGGKYDIIVTDYAGCKFTIPTIIVVDTPRPTVTITPKNGKCYGEKGEISMTVTPADSGYSVSYNVNGGAYTTLPTTNLAPAKYNVIVKYTYGTEDCFDAVKVVEITGPESRLSASAGVAALSGCGPTGFENQGLVRITNPQGGTPFAAPDLYRYSFDGGTTWIKDNFAYVNPRVTPYTFYIKDAVDCIYPMTGIVLDPQPVAPVIEVDNPVTFNCDGSATSTVTVKNPGAANYSFNYYLLPSTVANTNNPTNVFPNVSAGPHRVRVEYKLTNVPTYSILLKEDFGYGDDVQSPGINSTYYCFERQVAATQCRGAIEINDGDYSVTAKIVQPFGPWLQPGDHTPPTVPATAKGRCLVVNIGDQIPVTAILYQKDIKDIIPNQPINFEFFAMNLLNKNNTQADPNLRVALVNAAGVEISGFNTGSIPKSEKWEVYPKTVMTLDPGANTNLKFIVRSNVKETSGNDVAIDDITVYQLPKTCAKDIFIDFTVPLGNAFSATVGNSIQADCNGGKGSFDIFVKNFDTNNGFYYSIDGGTTWANSKVSPVKISNIAGNYNVNVRYDNPAAPAPGTPCIIPIPATITEPTAFVVKANASVALCKSGAGAVATVTASAQGGIGPYTLILKDKNTPFTEVTFPPSGILPDIKPGTYTVLGTDAKGCGGSIGTDLVIADPVKPEANIVSNTGLCFDGSSALITVNITKGTGPFYYQVNVNGAGYGNPSTTFPGKTFTYTGTATGTYDFLITDTSNKCEATAVSQKIEGKLTANALTTTPLSCDLTAPNAVIEVSISGGYTPYKYVVKKGATTLFTSGSIAGPKFTYSTSTSGTYTFEITDVKGCPFKVDAIVNSKVAVTAKEKVDHVSCNGAADGSVTITPLTGVTPFTYQFNGTGPFTSTTTYGPLAGSIAGTTYTYIVKDGQQCEQSYSFKVFQPDVIKGTATMAPLYNCDNPATITISGVSGGNGSYQYTLLKDGVKYAGPQGTLVFNNLSTEGVYTVTITDSKSCSVTIPAGTITKLNPPAAMTLTPSKVTCPSNTASVTISDVKNAAGVLLPTAGLQYRMLLPTVGTYQTTTTFTGLAAGVSYKFEVKDANNCKFEETIFIPALPTIAVTFKSQIDIVCFGDTNGSAIFTVTGLGNGTNYSYVVDTKPAVTGTSPAAGTSFDIPVSGLSPGLHTITVTNTSTTCSAQQTVTILAPAAALVLNPPGLTPVTCNGLGQAIINAVGGWTPYKNYELTPTNPAGAVVNQTTNTFTGLAAGDYKVVVTDLNGCTKTQNFTINPKVDPVASIDTVTSDFCSSALGATIKVTPNTAPNYTYTLNGVTKTTGTFTGLIPGSYIIKVTDTSTGCFINLPATTIASPIAASITLDKDLDCSLATPGATIRVYNITAGYPDYKYRVNTTGAPFTGGYTTLAAGQTSFTYPASAAATYYFEITDSKNCTTVVSQKINTIVKPVVTAATPAHVKCKGDATGTITVTTNPAAGTYTYVLTPTAPTTGAVITQTNNVFTGIKAGTYSVTVTDAKSCTSAPFPVTITEPAIALTASALATKVKCGTGNAPQAATITVTAINGTPFTGGKYKYDYGDGNGYVDSNTFTTSTPGLVSITVIDKNGCTAPASATINTLNPPTALAFAQANVINCDATQSDTDLKVTVTNGVAPFKFEITSTTAAIATATPVVTGITTQDYTFTNLSPGNYFFTITDANGCTKDGNYTIDNVVPITVSGSLVTAVSCNNGLDGSVKFTVGGNSTGFGFVLTNTAGTTITGGNQVGNVVTFSNLLGGTTYTITVTNPTTKCTNTAFVNLANPTAITITAASGTKVYCDKPNTAITVTATGGTGTLYYAVVSAKVGTPAPVYPADYNTTGVFSRNTVVDGETFNVFVRDAKGCPATTSFTVVRDAPPTINPIPVTCYKGGSLNIVMSGTVFAGTTWYGVNGTYSSDPTKTISGPGTYDLTIKDDNGCISPVFKLIINNQLKLTVKPEKDVTCTAVPPFTTTDAQVTLSALGGGAAYTYWYKLGLGGTYVALPGNVFNMSAAGAGDYYFRVTSDGCSAESTVPVKVTAPVLPVVNAVATGTLCTLSEQGTIQVTVTSGGVGPFTYTIDNWVTSNDTGYFPNLPGATGTGLGYTYQVRDAKGCIGTGATQAFVIAPDPITFGTAIQNIECDPSSTPPGSTLGSITVINATGGTGQYTYHISNNFGYKDSYTTIAREDHKFDIIDFGVYDVVVIDANSCPLPKKVIMASPPDDLDIDVTTIPSTCTTGGTAIVTVSAAVTSGNYEFGILEFNTAPYTNNYTGPDVVGGNVKTFNPLIPGVTYTFVVHDIVTNCYFLKSADAPIGSASTLVGTPAPQNVTCIGLGDGKVTFTITGQHATTTSVDYQIFRDQDNAVMSPLLNAPVVAAPFTVTYPGTLAPGRYYIVFTERGGTIDGCQSASTMFEIKESTTPLTLLASSLKNANCNPNAGIVTAQGKGGAGSYLYQIITDTGAIGDADDPKPTAASFTTANSSNTFFVNSGDYLVWVKDANNCITSATVKVIQDPLPVFNVDFTTFCAGEGAFEVTVNITDPVPTMGPYKVSVDNGTPVPVTGVTYTALGLTSGPHTFVVIDKNNCSQALPTDLNINPTPSAIATLGKVLACSVTGTVVEDAVIHVEIKDGTPAYTYEVKKGIAGFVTFTPATTVVAGVTAFDYTVPSGAADTYIFRITDVNGCPISTNPVTIDPIVPIVPDAKAIQPSCFGGTGTIVLSAIGGKGPYRYNFNNAGFSTIDTYTAISNNGIPYSFIVKDDLGCEASGTVILGEPSEVTINPPVITQLTCGPGNVGIDAQVVLSASGGTGTIEYSFDGSDFSTKTTYNVIDTGNDRLAIPFSVRDANNCSKSGTVDILKLDPPVFNEPAFTQTTITCLATTSDVQVVSTKGIGTPTYKIISPVAQAGNISGLNSGLFTGLPAGDYIFEVTDSRNCKDQASYTVKDVIKINIVEQSTTGITCATATDGKATFFVSGFGSAAPGTYRYKLDGGADVTGLTAATINLTGLSSGNHTLTVFDDVTGCSMALPLGFDIAAPPAPLSATKVVTPLGCTTFGAVTITAVDGWGDYTYTLTQGAVVKTNTDGIFGGLTVAGTYNISVKDSNGCEVKDSFTLTAPVKPTIAIDPSNYCYVNDNTTTINVSATSVGAPHVVTPYEFSIDGTNWQLSGSFTGLKPGDYTITVRDKFGCTDAVTTKINGQLFASAENTKDLYCAGLAADGTIRVSAVGGYPAYTYTVNINGGGASAPVAFTNPAFSDYNVTAAGSYVFTVYDSRGCAYPIPAVVMVDPTLVVFTATPTSPSCSGTQGTVGDGSILFNLPPSNNNPDYTYTIQRTIPAGGVLVSQVNNPLFKGLIAGTYTVTVKSARDCSTTDTVIINPPTPVVASALASPYTCSGTNTLNATVVTVTGTGGKGTNLVTDYTYSDNGTNWKTTNTFNVIDNGSVQNPIYYVKDGNGCIASIQIPVNPFPKLISAIATLDTKADCKNAGEIINVVIAGGSVPANFEYDVYKDGILFASAIPVTGNTFNYTAPDAGHFYQFKVTDKTTTCFILSNVYNVPLFNTMKVIATASQMVSCNGFSDAEITVSITNYTGAFTYQVYDAANNAVVGASGSGNATTGNPFTIAGLPFGGNYTVRITQTAYPECIVSSNPVDITQPPVLSLTGLKVDNVNQNCNNDGAVLTVDPLTIVGGTPGFTYAFAPAGTSTTLLVYTPSPTKTIVTTKVFPLFDAWDVYVKDAKGCYDHVTVNVSLDPKPTITDVKVASQCASTLGYRIDVTATGVGTLQYSLDNGPFTTDNFFIVYSPGQYTVTVQDANQCTTTALAPVTVLEPLTLSGEITVMSNCNTATGEITLHAAGGTVLPANSYVYTKDNWVTSQVTPVFKNLAPAVYKFKVRDVVTLCEKEFDIEIEKPTDVTGIVLTPTAVSCKDGLDGRISVAIATSNNNPVYKYSLTGPAGFTPRPAQESPVFNDLPYGLYTVTVLSGRGCSGTATITVAEPAVMAVGLPAVTQYVCNTGSNSANNATITVTPGSVTGGSNNYLIYEFFRDGKSVQKDDRNTYTEFDYLGGTYTVTVFDSNNCQAQSNSVTIDPYADIDDLKIDVTKITCKDDESIQITAIGTTGTLPTLSYTIEGVLADGSIYPVTSSPTGLFAGLKVGQYKIIVTNPLTGCSIERFHIVNEPNTFRIIASDVKNLVCYSDTDGSATLTLVDEIVPADEADIFSYVITHESGAQQSGTTLSPELKLSNLIRGKYTVVATLIKSPFCTVTTEFSIEGPTTQLVIEPSVKQITCANGSNDGIISVSAAGGWPGDYQYKLEGAKTLPYSTVNVFENLAVGSYTVYVKDINGCEVSAPIQLDAPKPIDVVVGLDKTMLLCYDDTDATLTVNTIKGGSGNYTYTLHGTLANGTAITRDAQPDKVFAGLGAGTYFVTVSDDWTCVGTSNSVKVDQPNEVEATIAIDRTETCAITPRIILKATGGTGPYFYSTDGTTYNPTSFVSQVTIDLPKTTANVTYKYFVKDSNDCKAAAEATVEFSPVPAIVLEVYEHQDVQCRGSVSGSITAIAKGGLGNYVYILTDVNGNAITPAPTQLTPGEFTELAVGKYRVKVQSLDCEQPFEIIEITQPDTELSATLAVEDVKCNGFSNGKITVNATGGTGRYVYALHPNLTQFFDSNIFDNLKPGFYTIRVQDANGCFNDYKDEVKQPDPLEVAEIVSSQIPEYCFGDKDGVAFVEVTGGVGPYMASITGDGVTIDFRAPDVDANTFSFQGLSGGVEYHVIVKDLNECTNEVFLKLPDPVKLNPIAKENYSCENDLPVNNITVEVDSSIDDTRKATIVYTLFEDGVSKGITQTGNPIFRNLPTGNYSVQVVLEGCSRMTNTVRIDAVAPLNLIDVTATVNKDLNIIEVKASGGVPAYEYNFNNEGFTSSNTYRIYKTDIYSVVVRDQNGCEFPLLVPGTFYDFCLPNYFTPDGDGRNDLIGPDCGALAYKNLTFDIFDRYGRVVAKYRVGQKWDGRYNGAELPTGDYWYVLKLNDEKDAREFVGHFTLYR</sequence>
<comment type="caution">
    <text evidence="4">The sequence shown here is derived from an EMBL/GenBank/DDBJ whole genome shotgun (WGS) entry which is preliminary data.</text>
</comment>
<keyword evidence="1" id="KW-0812">Transmembrane</keyword>
<keyword evidence="1" id="KW-0472">Membrane</keyword>
<name>A0A4Y7U6P7_9FLAO</name>
<evidence type="ECO:0000313" key="3">
    <source>
        <dbReference type="EMBL" id="TCN61234.1"/>
    </source>
</evidence>
<keyword evidence="1" id="KW-1133">Transmembrane helix</keyword>
<evidence type="ECO:0000313" key="4">
    <source>
        <dbReference type="EMBL" id="TEB42110.1"/>
    </source>
</evidence>
<feature type="transmembrane region" description="Helical" evidence="1">
    <location>
        <begin position="55"/>
        <end position="75"/>
    </location>
</feature>
<organism evidence="4 6">
    <name type="scientific">Flavobacterium circumlabens</name>
    <dbReference type="NCBI Taxonomy" id="2133765"/>
    <lineage>
        <taxon>Bacteria</taxon>
        <taxon>Pseudomonadati</taxon>
        <taxon>Bacteroidota</taxon>
        <taxon>Flavobacteriia</taxon>
        <taxon>Flavobacteriales</taxon>
        <taxon>Flavobacteriaceae</taxon>
        <taxon>Flavobacterium</taxon>
    </lineage>
</organism>
<keyword evidence="5" id="KW-1185">Reference proteome</keyword>
<feature type="domain" description="DUF11" evidence="2">
    <location>
        <begin position="496"/>
        <end position="617"/>
    </location>
</feature>
<proteinExistence type="predicted"/>
<dbReference type="Proteomes" id="UP000295270">
    <property type="component" value="Unassembled WGS sequence"/>
</dbReference>
<dbReference type="NCBIfam" id="TIGR01451">
    <property type="entry name" value="B_ant_repeat"/>
    <property type="match status" value="1"/>
</dbReference>
<accession>A0A4Y7U6P7</accession>
<evidence type="ECO:0000313" key="5">
    <source>
        <dbReference type="Proteomes" id="UP000295270"/>
    </source>
</evidence>